<evidence type="ECO:0000259" key="1">
    <source>
        <dbReference type="PROSITE" id="PS51658"/>
    </source>
</evidence>
<dbReference type="PANTHER" id="PTHR15160">
    <property type="entry name" value="VON HIPPEL-LINDAU PROTEIN"/>
    <property type="match status" value="1"/>
</dbReference>
<dbReference type="RefSeq" id="WP_011175726.1">
    <property type="nucleotide sequence ID" value="NZ_JSAN01000092.1"/>
</dbReference>
<dbReference type="Proteomes" id="UP000031465">
    <property type="component" value="Unassembled WGS sequence"/>
</dbReference>
<gene>
    <name evidence="2" type="ORF">DB44_DT00300</name>
</gene>
<dbReference type="SUPFAM" id="SSF103256">
    <property type="entry name" value="Hypothetical protein TM0160"/>
    <property type="match status" value="1"/>
</dbReference>
<sequence>MQSELIQLNFDKIMQTRSYTVVILGTAEKRFAVYTDPQIGKTLQMFLTEAERLRPLTHDLIDKIFNGLDISVKQVVINDVQDTIYFARLFLEQNIGEMKHILEIDARPSDCLTLALMNNAPVYCTKEVLEKTIAVEE</sequence>
<reference evidence="2 3" key="1">
    <citation type="journal article" date="2014" name="Mol. Biol. Evol.">
        <title>Massive expansion of Ubiquitination-related gene families within the Chlamydiae.</title>
        <authorList>
            <person name="Domman D."/>
            <person name="Collingro A."/>
            <person name="Lagkouvardos I."/>
            <person name="Gehre L."/>
            <person name="Weinmaier T."/>
            <person name="Rattei T."/>
            <person name="Subtil A."/>
            <person name="Horn M."/>
        </authorList>
    </citation>
    <scope>NUCLEOTIDE SEQUENCE [LARGE SCALE GENOMIC DNA]</scope>
    <source>
        <strain evidence="2 3">EI2</strain>
    </source>
</reference>
<comment type="caution">
    <text evidence="2">The sequence shown here is derived from an EMBL/GenBank/DDBJ whole genome shotgun (WGS) entry which is preliminary data.</text>
</comment>
<proteinExistence type="predicted"/>
<organism evidence="2 3">
    <name type="scientific">Candidatus Protochlamydia amoebophila</name>
    <dbReference type="NCBI Taxonomy" id="362787"/>
    <lineage>
        <taxon>Bacteria</taxon>
        <taxon>Pseudomonadati</taxon>
        <taxon>Chlamydiota</taxon>
        <taxon>Chlamydiia</taxon>
        <taxon>Parachlamydiales</taxon>
        <taxon>Parachlamydiaceae</taxon>
        <taxon>Candidatus Protochlamydia</taxon>
    </lineage>
</organism>
<dbReference type="Pfam" id="PF02577">
    <property type="entry name" value="BFN_dom"/>
    <property type="match status" value="1"/>
</dbReference>
<evidence type="ECO:0000313" key="2">
    <source>
        <dbReference type="EMBL" id="KIC71395.1"/>
    </source>
</evidence>
<dbReference type="GO" id="GO:0004518">
    <property type="term" value="F:nuclease activity"/>
    <property type="evidence" value="ECO:0007669"/>
    <property type="project" value="InterPro"/>
</dbReference>
<accession>A0A0C1JJ47</accession>
<dbReference type="EMBL" id="JSAN01000092">
    <property type="protein sequence ID" value="KIC71395.1"/>
    <property type="molecule type" value="Genomic_DNA"/>
</dbReference>
<name>A0A0C1JJ47_9BACT</name>
<dbReference type="PATRIC" id="fig|362787.3.peg.1466"/>
<dbReference type="PROSITE" id="PS51658">
    <property type="entry name" value="BFN"/>
    <property type="match status" value="1"/>
</dbReference>
<dbReference type="InterPro" id="IPR036104">
    <property type="entry name" value="BFN_sf"/>
</dbReference>
<dbReference type="AlphaFoldDB" id="A0A0C1JJ47"/>
<dbReference type="OMA" id="IMQTRSY"/>
<dbReference type="PANTHER" id="PTHR15160:SF1">
    <property type="entry name" value="VON HIPPEL-LINDAU DISEASE TUMOR SUPPRESSOR"/>
    <property type="match status" value="1"/>
</dbReference>
<dbReference type="InterPro" id="IPR003729">
    <property type="entry name" value="Bi_nuclease_dom"/>
</dbReference>
<protein>
    <recommendedName>
        <fullName evidence="1">BFN domain-containing protein</fullName>
    </recommendedName>
</protein>
<feature type="domain" description="BFN" evidence="1">
    <location>
        <begin position="1"/>
        <end position="136"/>
    </location>
</feature>
<evidence type="ECO:0000313" key="3">
    <source>
        <dbReference type="Proteomes" id="UP000031465"/>
    </source>
</evidence>
<dbReference type="Gene3D" id="3.10.690.10">
    <property type="entry name" value="Bifunctional nuclease domain"/>
    <property type="match status" value="1"/>
</dbReference>